<evidence type="ECO:0000256" key="1">
    <source>
        <dbReference type="ARBA" id="ARBA00004123"/>
    </source>
</evidence>
<organism evidence="10 11">
    <name type="scientific">Bemisia tabaci</name>
    <name type="common">Sweetpotato whitefly</name>
    <name type="synonym">Aleurodes tabaci</name>
    <dbReference type="NCBI Taxonomy" id="7038"/>
    <lineage>
        <taxon>Eukaryota</taxon>
        <taxon>Metazoa</taxon>
        <taxon>Ecdysozoa</taxon>
        <taxon>Arthropoda</taxon>
        <taxon>Hexapoda</taxon>
        <taxon>Insecta</taxon>
        <taxon>Pterygota</taxon>
        <taxon>Neoptera</taxon>
        <taxon>Paraneoptera</taxon>
        <taxon>Hemiptera</taxon>
        <taxon>Sternorrhyncha</taxon>
        <taxon>Aleyrodoidea</taxon>
        <taxon>Aleyrodidae</taxon>
        <taxon>Aleyrodinae</taxon>
        <taxon>Bemisia</taxon>
    </lineage>
</organism>
<keyword evidence="11" id="KW-1185">Reference proteome</keyword>
<evidence type="ECO:0000256" key="3">
    <source>
        <dbReference type="ARBA" id="ARBA00022737"/>
    </source>
</evidence>
<evidence type="ECO:0000256" key="7">
    <source>
        <dbReference type="PROSITE-ProRule" id="PRU00042"/>
    </source>
</evidence>
<dbReference type="PROSITE" id="PS00028">
    <property type="entry name" value="ZINC_FINGER_C2H2_1"/>
    <property type="match status" value="4"/>
</dbReference>
<dbReference type="GO" id="GO:0000981">
    <property type="term" value="F:DNA-binding transcription factor activity, RNA polymerase II-specific"/>
    <property type="evidence" value="ECO:0007669"/>
    <property type="project" value="TreeGrafter"/>
</dbReference>
<dbReference type="AlphaFoldDB" id="A0A9P0C7P8"/>
<evidence type="ECO:0000256" key="4">
    <source>
        <dbReference type="ARBA" id="ARBA00022771"/>
    </source>
</evidence>
<sequence>MLKCGASTPTYITTLCTLWGAPVIRSSPFSRLTQSRFCCVIRAGSGVTSPSQTGGSLLALDPPFPPSDSFPASPLNPQGPPVTAPPGFILDNNYSVDDVHGAGQSRSRSGSFSGSPYIPYPQLPPGLVVDPDFSVGDQDNALPPEYIVDPSFSVDDQDNANSQFDMYSGSGASYWGSEFAEYGGVSVADEAAADESQSVTPFQCLECKKYYKHLESLKGHLRLHEHNRRGKSFCERCNRKYSTPAYYRYHLRTVHNEGPQTLEQGYECDKCPAKFNTSKKLKDHRQIHEGATICPTCKKFFGTVSAKNKHMKKHSGAN</sequence>
<keyword evidence="3" id="KW-0677">Repeat</keyword>
<dbReference type="SMART" id="SM00355">
    <property type="entry name" value="ZnF_C2H2"/>
    <property type="match status" value="4"/>
</dbReference>
<dbReference type="PANTHER" id="PTHR24394">
    <property type="entry name" value="ZINC FINGER PROTEIN"/>
    <property type="match status" value="1"/>
</dbReference>
<proteinExistence type="predicted"/>
<comment type="subcellular location">
    <subcellularLocation>
        <location evidence="1">Nucleus</location>
    </subcellularLocation>
</comment>
<keyword evidence="5" id="KW-0862">Zinc</keyword>
<dbReference type="PROSITE" id="PS50157">
    <property type="entry name" value="ZINC_FINGER_C2H2_2"/>
    <property type="match status" value="3"/>
</dbReference>
<name>A0A9P0C7P8_BEMTA</name>
<evidence type="ECO:0000259" key="9">
    <source>
        <dbReference type="PROSITE" id="PS50157"/>
    </source>
</evidence>
<dbReference type="Proteomes" id="UP001152759">
    <property type="component" value="Chromosome 10"/>
</dbReference>
<reference evidence="10" key="1">
    <citation type="submission" date="2021-12" db="EMBL/GenBank/DDBJ databases">
        <authorList>
            <person name="King R."/>
        </authorList>
    </citation>
    <scope>NUCLEOTIDE SEQUENCE</scope>
</reference>
<evidence type="ECO:0000256" key="6">
    <source>
        <dbReference type="ARBA" id="ARBA00023242"/>
    </source>
</evidence>
<feature type="compositionally biased region" description="Polar residues" evidence="8">
    <location>
        <begin position="46"/>
        <end position="55"/>
    </location>
</feature>
<keyword evidence="4 7" id="KW-0863">Zinc-finger</keyword>
<gene>
    <name evidence="10" type="ORF">BEMITA_LOCUS2852</name>
</gene>
<dbReference type="Gene3D" id="3.30.160.60">
    <property type="entry name" value="Classic Zinc Finger"/>
    <property type="match status" value="2"/>
</dbReference>
<evidence type="ECO:0000313" key="11">
    <source>
        <dbReference type="Proteomes" id="UP001152759"/>
    </source>
</evidence>
<keyword evidence="6" id="KW-0539">Nucleus</keyword>
<evidence type="ECO:0000256" key="5">
    <source>
        <dbReference type="ARBA" id="ARBA00022833"/>
    </source>
</evidence>
<dbReference type="PANTHER" id="PTHR24394:SF29">
    <property type="entry name" value="MYONEURIN"/>
    <property type="match status" value="1"/>
</dbReference>
<feature type="region of interest" description="Disordered" evidence="8">
    <location>
        <begin position="46"/>
        <end position="87"/>
    </location>
</feature>
<feature type="domain" description="C2H2-type" evidence="9">
    <location>
        <begin position="202"/>
        <end position="229"/>
    </location>
</feature>
<dbReference type="SUPFAM" id="SSF57667">
    <property type="entry name" value="beta-beta-alpha zinc fingers"/>
    <property type="match status" value="2"/>
</dbReference>
<dbReference type="InterPro" id="IPR013087">
    <property type="entry name" value="Znf_C2H2_type"/>
</dbReference>
<protein>
    <recommendedName>
        <fullName evidence="9">C2H2-type domain-containing protein</fullName>
    </recommendedName>
</protein>
<evidence type="ECO:0000256" key="8">
    <source>
        <dbReference type="SAM" id="MobiDB-lite"/>
    </source>
</evidence>
<dbReference type="GO" id="GO:0005634">
    <property type="term" value="C:nucleus"/>
    <property type="evidence" value="ECO:0007669"/>
    <property type="project" value="UniProtKB-SubCell"/>
</dbReference>
<dbReference type="GO" id="GO:0008270">
    <property type="term" value="F:zinc ion binding"/>
    <property type="evidence" value="ECO:0007669"/>
    <property type="project" value="UniProtKB-KW"/>
</dbReference>
<dbReference type="InterPro" id="IPR036236">
    <property type="entry name" value="Znf_C2H2_sf"/>
</dbReference>
<feature type="domain" description="C2H2-type" evidence="9">
    <location>
        <begin position="292"/>
        <end position="318"/>
    </location>
</feature>
<accession>A0A9P0C7P8</accession>
<dbReference type="Pfam" id="PF00096">
    <property type="entry name" value="zf-C2H2"/>
    <property type="match status" value="2"/>
</dbReference>
<keyword evidence="2" id="KW-0479">Metal-binding</keyword>
<feature type="domain" description="C2H2-type" evidence="9">
    <location>
        <begin position="266"/>
        <end position="293"/>
    </location>
</feature>
<evidence type="ECO:0000313" key="10">
    <source>
        <dbReference type="EMBL" id="CAH0762753.1"/>
    </source>
</evidence>
<dbReference type="EMBL" id="OU963871">
    <property type="protein sequence ID" value="CAH0762753.1"/>
    <property type="molecule type" value="Genomic_DNA"/>
</dbReference>
<evidence type="ECO:0000256" key="2">
    <source>
        <dbReference type="ARBA" id="ARBA00022723"/>
    </source>
</evidence>